<dbReference type="InterPro" id="IPR036612">
    <property type="entry name" value="KH_dom_type_1_sf"/>
</dbReference>
<dbReference type="InterPro" id="IPR002347">
    <property type="entry name" value="SDR_fam"/>
</dbReference>
<comment type="similarity">
    <text evidence="1">Belongs to the short-chain dehydrogenases/reductases (SDR) family.</text>
</comment>
<evidence type="ECO:0000256" key="8">
    <source>
        <dbReference type="PROSITE-ProRule" id="PRU00134"/>
    </source>
</evidence>
<dbReference type="SMART" id="SM00322">
    <property type="entry name" value="KH"/>
    <property type="match status" value="2"/>
</dbReference>
<dbReference type="InterPro" id="IPR002893">
    <property type="entry name" value="Znf_MYND"/>
</dbReference>
<protein>
    <submittedName>
        <fullName evidence="11">RhlG protein</fullName>
    </submittedName>
</protein>
<keyword evidence="9" id="KW-0175">Coiled coil</keyword>
<organism evidence="11 12">
    <name type="scientific">Symbiodinium natans</name>
    <dbReference type="NCBI Taxonomy" id="878477"/>
    <lineage>
        <taxon>Eukaryota</taxon>
        <taxon>Sar</taxon>
        <taxon>Alveolata</taxon>
        <taxon>Dinophyceae</taxon>
        <taxon>Suessiales</taxon>
        <taxon>Symbiodiniaceae</taxon>
        <taxon>Symbiodinium</taxon>
    </lineage>
</organism>
<feature type="domain" description="MYND-type" evidence="10">
    <location>
        <begin position="773"/>
        <end position="812"/>
    </location>
</feature>
<dbReference type="SUPFAM" id="SSF54791">
    <property type="entry name" value="Eukaryotic type KH-domain (KH-domain type I)"/>
    <property type="match status" value="2"/>
</dbReference>
<dbReference type="SUPFAM" id="SSF51735">
    <property type="entry name" value="NAD(P)-binding Rossmann-fold domains"/>
    <property type="match status" value="2"/>
</dbReference>
<name>A0A812UVQ1_9DINO</name>
<dbReference type="PRINTS" id="PR00081">
    <property type="entry name" value="GDHRDH"/>
</dbReference>
<dbReference type="Pfam" id="PF00106">
    <property type="entry name" value="adh_short"/>
    <property type="match status" value="1"/>
</dbReference>
<keyword evidence="3 8" id="KW-0863">Zinc-finger</keyword>
<dbReference type="Proteomes" id="UP000604046">
    <property type="component" value="Unassembled WGS sequence"/>
</dbReference>
<proteinExistence type="inferred from homology"/>
<dbReference type="PROSITE" id="PS01360">
    <property type="entry name" value="ZF_MYND_1"/>
    <property type="match status" value="1"/>
</dbReference>
<evidence type="ECO:0000256" key="2">
    <source>
        <dbReference type="ARBA" id="ARBA00022723"/>
    </source>
</evidence>
<keyword evidence="7" id="KW-0694">RNA-binding</keyword>
<dbReference type="AlphaFoldDB" id="A0A812UVQ1"/>
<evidence type="ECO:0000256" key="6">
    <source>
        <dbReference type="ARBA" id="ARBA00023002"/>
    </source>
</evidence>
<dbReference type="GO" id="GO:0016491">
    <property type="term" value="F:oxidoreductase activity"/>
    <property type="evidence" value="ECO:0007669"/>
    <property type="project" value="UniProtKB-KW"/>
</dbReference>
<keyword evidence="12" id="KW-1185">Reference proteome</keyword>
<dbReference type="Gene3D" id="3.30.1370.10">
    <property type="entry name" value="K Homology domain, type 1"/>
    <property type="match status" value="2"/>
</dbReference>
<evidence type="ECO:0000256" key="5">
    <source>
        <dbReference type="ARBA" id="ARBA00022857"/>
    </source>
</evidence>
<sequence length="972" mass="107376">MELSDLFGVAGKNVLVTGGGRGIGEMIAEGLVVNGCFVIISSRDAKQCEATAARLNALGKGKCVAFGSDLATAAGIEALAKQVKELTGGKLHALVNNSGKAWGEPFESFDVQKGFDEILRINVTSPFHLTKLCLPMLEAQSSFVCHVQFLPHDGEARGHHISFDSLPRLPRAQASKFNKLDSLLAAPVVSASDGGGWWGEIHIPKRGIHARLEPRRTDDDGLPDNIHELRAMEAYEKQTIQHLERSNRELKEELEKEEDADFREAIADNLQVLQTKRDRLVKIEEKIRELMPPTEIPPGQAPLVQEGGYVPPPGGQLPAQVRSWVAADRCMYSKAPPSIPTAMSFHVDVEAEILEGLWELSELQQDAEFYPQVSLDEAGTELPVDVVIDPYYVSQDPDDPEVRDKIPKLPSSAEFRCKVLVPSYFAGALIGKRGKNMHRFQQLTQSNMNMSGVDVFFPGTQDRMLTIVAATKISFAFALHTVVLEMLKAWTGCTQANQNFVLKLVVPDSAAGRILGLGGAHLTEIQTTTGCRINISRRNKGIKERVVVLMDGKSEVLVQGAVAVLDCIQNDPHLQEYMNFKYTVELPLGSWHCGKLGPAEPDAVLIPLERARVLPKRQILENLAKAAPKEILIRRGMLGNIKKLLKMKTHEAVLAALEEAWGSTPEQSGRVSCWEEGACWAGALCPRRLLRLVFRAPQGVVANAAAEEPTELDVPKMTERPCVWGDGTQRQLDYSRFTAAVADESDEDADPKYPELTEKDIEVPQRPKKILECRNCASGIQSSKLRCGRCTKAIYCSKECQKQDWKFHRRTCKPLSEAERAKQSVDEQVSALTRKAAEKEQAGQLDPKPEARNASLQEFRRKKLDEYQQMVAVHLARDLGPRNITVNAISPGPFFSRMLASNYRPAYENWQNPDHPEVKKFKAAIASGNPLRRLGETFDIAGTTIFLISRAGSYVNGATINVDGGVWIGSKM</sequence>
<keyword evidence="4" id="KW-0862">Zinc</keyword>
<dbReference type="InterPro" id="IPR004088">
    <property type="entry name" value="KH_dom_type_1"/>
</dbReference>
<evidence type="ECO:0000259" key="10">
    <source>
        <dbReference type="PROSITE" id="PS50865"/>
    </source>
</evidence>
<dbReference type="Pfam" id="PF13561">
    <property type="entry name" value="adh_short_C2"/>
    <property type="match status" value="1"/>
</dbReference>
<dbReference type="Pfam" id="PF00013">
    <property type="entry name" value="KH_1"/>
    <property type="match status" value="2"/>
</dbReference>
<dbReference type="GO" id="GO:0003723">
    <property type="term" value="F:RNA binding"/>
    <property type="evidence" value="ECO:0007669"/>
    <property type="project" value="UniProtKB-UniRule"/>
</dbReference>
<dbReference type="PANTHER" id="PTHR43618:SF17">
    <property type="entry name" value="RHAMNOLIPIDS BIOSYNTHESIS 3-OXOACYL-[ACYL-CARRIER-PROTEIN] REDUCTASE"/>
    <property type="match status" value="1"/>
</dbReference>
<dbReference type="InterPro" id="IPR004087">
    <property type="entry name" value="KH_dom"/>
</dbReference>
<evidence type="ECO:0000256" key="9">
    <source>
        <dbReference type="SAM" id="Coils"/>
    </source>
</evidence>
<reference evidence="11" key="1">
    <citation type="submission" date="2021-02" db="EMBL/GenBank/DDBJ databases">
        <authorList>
            <person name="Dougan E. K."/>
            <person name="Rhodes N."/>
            <person name="Thang M."/>
            <person name="Chan C."/>
        </authorList>
    </citation>
    <scope>NUCLEOTIDE SEQUENCE</scope>
</reference>
<dbReference type="EMBL" id="CAJNDS010002757">
    <property type="protein sequence ID" value="CAE7586529.1"/>
    <property type="molecule type" value="Genomic_DNA"/>
</dbReference>
<comment type="caution">
    <text evidence="11">The sequence shown here is derived from an EMBL/GenBank/DDBJ whole genome shotgun (WGS) entry which is preliminary data.</text>
</comment>
<gene>
    <name evidence="11" type="primary">rhlG</name>
    <name evidence="11" type="ORF">SNAT2548_LOCUS33433</name>
</gene>
<dbReference type="GO" id="GO:0008270">
    <property type="term" value="F:zinc ion binding"/>
    <property type="evidence" value="ECO:0007669"/>
    <property type="project" value="UniProtKB-KW"/>
</dbReference>
<evidence type="ECO:0000256" key="3">
    <source>
        <dbReference type="ARBA" id="ARBA00022771"/>
    </source>
</evidence>
<keyword evidence="2" id="KW-0479">Metal-binding</keyword>
<dbReference type="Gene3D" id="6.10.140.2220">
    <property type="match status" value="1"/>
</dbReference>
<dbReference type="PROSITE" id="PS50865">
    <property type="entry name" value="ZF_MYND_2"/>
    <property type="match status" value="1"/>
</dbReference>
<feature type="coiled-coil region" evidence="9">
    <location>
        <begin position="815"/>
        <end position="842"/>
    </location>
</feature>
<evidence type="ECO:0000256" key="4">
    <source>
        <dbReference type="ARBA" id="ARBA00022833"/>
    </source>
</evidence>
<dbReference type="OrthoDB" id="441329at2759"/>
<evidence type="ECO:0000313" key="11">
    <source>
        <dbReference type="EMBL" id="CAE7586529.1"/>
    </source>
</evidence>
<dbReference type="InterPro" id="IPR052178">
    <property type="entry name" value="Sec_Metab_Biosynth_SDR"/>
</dbReference>
<evidence type="ECO:0000256" key="7">
    <source>
        <dbReference type="PROSITE-ProRule" id="PRU00117"/>
    </source>
</evidence>
<evidence type="ECO:0000256" key="1">
    <source>
        <dbReference type="ARBA" id="ARBA00006484"/>
    </source>
</evidence>
<dbReference type="InterPro" id="IPR036291">
    <property type="entry name" value="NAD(P)-bd_dom_sf"/>
</dbReference>
<dbReference type="SUPFAM" id="SSF144232">
    <property type="entry name" value="HIT/MYND zinc finger-like"/>
    <property type="match status" value="1"/>
</dbReference>
<dbReference type="PANTHER" id="PTHR43618">
    <property type="entry name" value="7-ALPHA-HYDROXYSTEROID DEHYDROGENASE"/>
    <property type="match status" value="1"/>
</dbReference>
<dbReference type="PROSITE" id="PS50084">
    <property type="entry name" value="KH_TYPE_1"/>
    <property type="match status" value="2"/>
</dbReference>
<accession>A0A812UVQ1</accession>
<dbReference type="Gene3D" id="3.40.50.720">
    <property type="entry name" value="NAD(P)-binding Rossmann-like Domain"/>
    <property type="match status" value="2"/>
</dbReference>
<keyword evidence="6" id="KW-0560">Oxidoreductase</keyword>
<keyword evidence="5" id="KW-0521">NADP</keyword>
<dbReference type="Pfam" id="PF01753">
    <property type="entry name" value="zf-MYND"/>
    <property type="match status" value="1"/>
</dbReference>
<evidence type="ECO:0000313" key="12">
    <source>
        <dbReference type="Proteomes" id="UP000604046"/>
    </source>
</evidence>